<sequence length="82" mass="9874">MLRSGRYRTNYYPLEQSAPYNREKYYLPHFYDRWMEDRDDEESSTREEERWLCGKFSASSRRVPGLKLNTTEDPPCIGPVEC</sequence>
<name>A0A4Y2JL07_ARAVE</name>
<dbReference type="EMBL" id="BGPR01003648">
    <property type="protein sequence ID" value="GBM90750.1"/>
    <property type="molecule type" value="Genomic_DNA"/>
</dbReference>
<reference evidence="1 2" key="1">
    <citation type="journal article" date="2019" name="Sci. Rep.">
        <title>Orb-weaving spider Araneus ventricosus genome elucidates the spidroin gene catalogue.</title>
        <authorList>
            <person name="Kono N."/>
            <person name="Nakamura H."/>
            <person name="Ohtoshi R."/>
            <person name="Moran D.A.P."/>
            <person name="Shinohara A."/>
            <person name="Yoshida Y."/>
            <person name="Fujiwara M."/>
            <person name="Mori M."/>
            <person name="Tomita M."/>
            <person name="Arakawa K."/>
        </authorList>
    </citation>
    <scope>NUCLEOTIDE SEQUENCE [LARGE SCALE GENOMIC DNA]</scope>
</reference>
<accession>A0A4Y2JL07</accession>
<protein>
    <submittedName>
        <fullName evidence="1">Uncharacterized protein</fullName>
    </submittedName>
</protein>
<comment type="caution">
    <text evidence="1">The sequence shown here is derived from an EMBL/GenBank/DDBJ whole genome shotgun (WGS) entry which is preliminary data.</text>
</comment>
<dbReference type="Proteomes" id="UP000499080">
    <property type="component" value="Unassembled WGS sequence"/>
</dbReference>
<organism evidence="1 2">
    <name type="scientific">Araneus ventricosus</name>
    <name type="common">Orbweaver spider</name>
    <name type="synonym">Epeira ventricosa</name>
    <dbReference type="NCBI Taxonomy" id="182803"/>
    <lineage>
        <taxon>Eukaryota</taxon>
        <taxon>Metazoa</taxon>
        <taxon>Ecdysozoa</taxon>
        <taxon>Arthropoda</taxon>
        <taxon>Chelicerata</taxon>
        <taxon>Arachnida</taxon>
        <taxon>Araneae</taxon>
        <taxon>Araneomorphae</taxon>
        <taxon>Entelegynae</taxon>
        <taxon>Araneoidea</taxon>
        <taxon>Araneidae</taxon>
        <taxon>Araneus</taxon>
    </lineage>
</organism>
<evidence type="ECO:0000313" key="1">
    <source>
        <dbReference type="EMBL" id="GBM90750.1"/>
    </source>
</evidence>
<gene>
    <name evidence="1" type="ORF">AVEN_139145_1</name>
</gene>
<dbReference type="AlphaFoldDB" id="A0A4Y2JL07"/>
<evidence type="ECO:0000313" key="2">
    <source>
        <dbReference type="Proteomes" id="UP000499080"/>
    </source>
</evidence>
<keyword evidence="2" id="KW-1185">Reference proteome</keyword>
<proteinExistence type="predicted"/>